<evidence type="ECO:0000313" key="16">
    <source>
        <dbReference type="EMBL" id="REF86007.1"/>
    </source>
</evidence>
<sequence length="310" mass="31511">MLDADAAGIAAAAQILRAGGLVAFPTETVFGLGADATSNEAVAKIYAAKGRPSFNPLIAHVPNRAAAEKQGLFSAKAAKLAAAFWPGPLTLVLPLAPSATVCDLARAGLDSVALRVPSHPLARQLLAAAGIPLAAPSANPSGRVSAVTAAHVREDFDGRIDAIIDGAVEVGLESTIVSCLAEQPALLRPGGVLRAAIEAVLGEKLAEAGSGGAIRAPGMLAAHYAPRARLRRDAMRLEPGEAGLDFGGRFPAGAHVLDLSPAGDLAEAAAHLFGYLRVLDAHHAAIAVAPIPEEGLGEAINDRLRRAAVR</sequence>
<comment type="subcellular location">
    <subcellularLocation>
        <location evidence="1 13">Cytoplasm</location>
    </subcellularLocation>
</comment>
<evidence type="ECO:0000256" key="8">
    <source>
        <dbReference type="ARBA" id="ARBA00022695"/>
    </source>
</evidence>
<evidence type="ECO:0000313" key="17">
    <source>
        <dbReference type="Proteomes" id="UP000256900"/>
    </source>
</evidence>
<dbReference type="Gene3D" id="3.90.870.10">
    <property type="entry name" value="DHBP synthase"/>
    <property type="match status" value="1"/>
</dbReference>
<evidence type="ECO:0000256" key="3">
    <source>
        <dbReference type="ARBA" id="ARBA00012584"/>
    </source>
</evidence>
<evidence type="ECO:0000256" key="12">
    <source>
        <dbReference type="ARBA" id="ARBA00048366"/>
    </source>
</evidence>
<dbReference type="InterPro" id="IPR017945">
    <property type="entry name" value="DHBP_synth_RibB-like_a/b_dom"/>
</dbReference>
<evidence type="ECO:0000256" key="10">
    <source>
        <dbReference type="ARBA" id="ARBA00022840"/>
    </source>
</evidence>
<comment type="caution">
    <text evidence="16">The sequence shown here is derived from an EMBL/GenBank/DDBJ whole genome shotgun (WGS) entry which is preliminary data.</text>
</comment>
<dbReference type="PROSITE" id="PS51163">
    <property type="entry name" value="YRDC"/>
    <property type="match status" value="1"/>
</dbReference>
<dbReference type="Pfam" id="PF01300">
    <property type="entry name" value="Sua5_yciO_yrdC"/>
    <property type="match status" value="1"/>
</dbReference>
<evidence type="ECO:0000256" key="13">
    <source>
        <dbReference type="PIRNR" id="PIRNR004930"/>
    </source>
</evidence>
<dbReference type="Pfam" id="PF03481">
    <property type="entry name" value="Sua5_C"/>
    <property type="match status" value="1"/>
</dbReference>
<dbReference type="InterPro" id="IPR005145">
    <property type="entry name" value="Sua5_C"/>
</dbReference>
<dbReference type="GO" id="GO:0061710">
    <property type="term" value="F:L-threonylcarbamoyladenylate synthase"/>
    <property type="evidence" value="ECO:0007669"/>
    <property type="project" value="UniProtKB-EC"/>
</dbReference>
<evidence type="ECO:0000256" key="9">
    <source>
        <dbReference type="ARBA" id="ARBA00022741"/>
    </source>
</evidence>
<evidence type="ECO:0000256" key="6">
    <source>
        <dbReference type="ARBA" id="ARBA00022679"/>
    </source>
</evidence>
<gene>
    <name evidence="16" type="ORF">DES32_2048</name>
</gene>
<dbReference type="PANTHER" id="PTHR17490:SF16">
    <property type="entry name" value="THREONYLCARBAMOYL-AMP SYNTHASE"/>
    <property type="match status" value="1"/>
</dbReference>
<keyword evidence="5 13" id="KW-0963">Cytoplasm</keyword>
<feature type="binding site" evidence="14">
    <location>
        <position position="135"/>
    </location>
    <ligand>
        <name>L-threonine</name>
        <dbReference type="ChEBI" id="CHEBI:57926"/>
    </ligand>
</feature>
<feature type="binding site" evidence="14">
    <location>
        <position position="51"/>
    </location>
    <ligand>
        <name>ATP</name>
        <dbReference type="ChEBI" id="CHEBI:30616"/>
    </ligand>
</feature>
<dbReference type="GO" id="GO:0005524">
    <property type="term" value="F:ATP binding"/>
    <property type="evidence" value="ECO:0007669"/>
    <property type="project" value="UniProtKB-UniRule"/>
</dbReference>
<feature type="binding site" evidence="14">
    <location>
        <position position="115"/>
    </location>
    <ligand>
        <name>L-threonine</name>
        <dbReference type="ChEBI" id="CHEBI:57926"/>
    </ligand>
</feature>
<reference evidence="16 17" key="1">
    <citation type="submission" date="2018-08" db="EMBL/GenBank/DDBJ databases">
        <title>Genomic Encyclopedia of Type Strains, Phase IV (KMG-IV): sequencing the most valuable type-strain genomes for metagenomic binning, comparative biology and taxonomic classification.</title>
        <authorList>
            <person name="Goeker M."/>
        </authorList>
    </citation>
    <scope>NUCLEOTIDE SEQUENCE [LARGE SCALE GENOMIC DNA]</scope>
    <source>
        <strain evidence="16 17">BW863</strain>
    </source>
</reference>
<dbReference type="EC" id="2.7.7.87" evidence="3 13"/>
<feature type="binding site" evidence="14">
    <location>
        <position position="145"/>
    </location>
    <ligand>
        <name>ATP</name>
        <dbReference type="ChEBI" id="CHEBI:30616"/>
    </ligand>
</feature>
<dbReference type="AlphaFoldDB" id="A0A3D9YTS4"/>
<dbReference type="GO" id="GO:0003725">
    <property type="term" value="F:double-stranded RNA binding"/>
    <property type="evidence" value="ECO:0007669"/>
    <property type="project" value="UniProtKB-UniRule"/>
</dbReference>
<keyword evidence="8 13" id="KW-0548">Nucleotidyltransferase</keyword>
<evidence type="ECO:0000256" key="5">
    <source>
        <dbReference type="ARBA" id="ARBA00022490"/>
    </source>
</evidence>
<dbReference type="GO" id="GO:0000049">
    <property type="term" value="F:tRNA binding"/>
    <property type="evidence" value="ECO:0007669"/>
    <property type="project" value="TreeGrafter"/>
</dbReference>
<evidence type="ECO:0000256" key="7">
    <source>
        <dbReference type="ARBA" id="ARBA00022694"/>
    </source>
</evidence>
<feature type="binding site" evidence="14">
    <location>
        <position position="60"/>
    </location>
    <ligand>
        <name>L-threonine</name>
        <dbReference type="ChEBI" id="CHEBI:57926"/>
    </ligand>
</feature>
<protein>
    <recommendedName>
        <fullName evidence="4 13">Threonylcarbamoyl-AMP synthase</fullName>
        <shortName evidence="13">TC-AMP synthase</shortName>
        <ecNumber evidence="3 13">2.7.7.87</ecNumber>
    </recommendedName>
    <alternativeName>
        <fullName evidence="11 13">L-threonylcarbamoyladenylate synthase</fullName>
    </alternativeName>
</protein>
<keyword evidence="7 13" id="KW-0819">tRNA processing</keyword>
<feature type="binding site" evidence="14">
    <location>
        <position position="188"/>
    </location>
    <ligand>
        <name>ATP</name>
        <dbReference type="ChEBI" id="CHEBI:30616"/>
    </ligand>
</feature>
<dbReference type="GO" id="GO:0005737">
    <property type="term" value="C:cytoplasm"/>
    <property type="evidence" value="ECO:0007669"/>
    <property type="project" value="UniProtKB-SubCell"/>
</dbReference>
<dbReference type="PANTHER" id="PTHR17490">
    <property type="entry name" value="SUA5"/>
    <property type="match status" value="1"/>
</dbReference>
<feature type="binding site" evidence="14">
    <location>
        <position position="174"/>
    </location>
    <ligand>
        <name>L-threonine</name>
        <dbReference type="ChEBI" id="CHEBI:57926"/>
    </ligand>
</feature>
<feature type="binding site" evidence="14">
    <location>
        <position position="28"/>
    </location>
    <ligand>
        <name>L-threonine</name>
        <dbReference type="ChEBI" id="CHEBI:57926"/>
    </ligand>
</feature>
<evidence type="ECO:0000256" key="1">
    <source>
        <dbReference type="ARBA" id="ARBA00004496"/>
    </source>
</evidence>
<dbReference type="Gene3D" id="3.40.50.11030">
    <property type="entry name" value="Threonylcarbamoyl-AMP synthase, C-terminal domain"/>
    <property type="match status" value="1"/>
</dbReference>
<dbReference type="InterPro" id="IPR006070">
    <property type="entry name" value="Sua5-like_dom"/>
</dbReference>
<feature type="binding site" evidence="14">
    <location>
        <position position="137"/>
    </location>
    <ligand>
        <name>ATP</name>
        <dbReference type="ChEBI" id="CHEBI:30616"/>
    </ligand>
</feature>
<evidence type="ECO:0000256" key="2">
    <source>
        <dbReference type="ARBA" id="ARBA00007663"/>
    </source>
</evidence>
<evidence type="ECO:0000259" key="15">
    <source>
        <dbReference type="PROSITE" id="PS51163"/>
    </source>
</evidence>
<feature type="binding site" evidence="14">
    <location>
        <position position="55"/>
    </location>
    <ligand>
        <name>ATP</name>
        <dbReference type="ChEBI" id="CHEBI:30616"/>
    </ligand>
</feature>
<keyword evidence="17" id="KW-1185">Reference proteome</keyword>
<dbReference type="InterPro" id="IPR038385">
    <property type="entry name" value="Sua5/YwlC_C"/>
</dbReference>
<comment type="similarity">
    <text evidence="2 13">Belongs to the SUA5 family.</text>
</comment>
<dbReference type="GO" id="GO:0006450">
    <property type="term" value="P:regulation of translational fidelity"/>
    <property type="evidence" value="ECO:0007669"/>
    <property type="project" value="TreeGrafter"/>
</dbReference>
<dbReference type="RefSeq" id="WP_115836596.1">
    <property type="nucleotide sequence ID" value="NZ_CP025086.1"/>
</dbReference>
<dbReference type="PIRSF" id="PIRSF004930">
    <property type="entry name" value="Tln_factor_SUA5"/>
    <property type="match status" value="1"/>
</dbReference>
<dbReference type="EMBL" id="QUMO01000003">
    <property type="protein sequence ID" value="REF86007.1"/>
    <property type="molecule type" value="Genomic_DNA"/>
</dbReference>
<comment type="function">
    <text evidence="13">Required for the formation of a threonylcarbamoyl group on adenosine at position 37 (t(6)A37) in tRNAs that read codons beginning with adenine.</text>
</comment>
<evidence type="ECO:0000256" key="4">
    <source>
        <dbReference type="ARBA" id="ARBA00015492"/>
    </source>
</evidence>
<accession>A0A3D9YTS4</accession>
<keyword evidence="10 13" id="KW-0067">ATP-binding</keyword>
<comment type="catalytic activity">
    <reaction evidence="12 13">
        <text>L-threonine + hydrogencarbonate + ATP = L-threonylcarbamoyladenylate + diphosphate + H2O</text>
        <dbReference type="Rhea" id="RHEA:36407"/>
        <dbReference type="ChEBI" id="CHEBI:15377"/>
        <dbReference type="ChEBI" id="CHEBI:17544"/>
        <dbReference type="ChEBI" id="CHEBI:30616"/>
        <dbReference type="ChEBI" id="CHEBI:33019"/>
        <dbReference type="ChEBI" id="CHEBI:57926"/>
        <dbReference type="ChEBI" id="CHEBI:73682"/>
        <dbReference type="EC" id="2.7.7.87"/>
    </reaction>
</comment>
<proteinExistence type="inferred from homology"/>
<organism evidence="16 17">
    <name type="scientific">Methylovirgula ligni</name>
    <dbReference type="NCBI Taxonomy" id="569860"/>
    <lineage>
        <taxon>Bacteria</taxon>
        <taxon>Pseudomonadati</taxon>
        <taxon>Pseudomonadota</taxon>
        <taxon>Alphaproteobacteria</taxon>
        <taxon>Hyphomicrobiales</taxon>
        <taxon>Beijerinckiaceae</taxon>
        <taxon>Methylovirgula</taxon>
    </lineage>
</organism>
<keyword evidence="9 13" id="KW-0547">Nucleotide-binding</keyword>
<feature type="domain" description="YrdC-like" evidence="15">
    <location>
        <begin position="6"/>
        <end position="192"/>
    </location>
</feature>
<name>A0A3D9YTS4_9HYPH</name>
<dbReference type="InterPro" id="IPR050156">
    <property type="entry name" value="TC-AMP_synthase_SUA5"/>
</dbReference>
<dbReference type="OrthoDB" id="9814580at2"/>
<feature type="binding site" evidence="14">
    <location>
        <position position="224"/>
    </location>
    <ligand>
        <name>ATP</name>
        <dbReference type="ChEBI" id="CHEBI:30616"/>
    </ligand>
</feature>
<evidence type="ECO:0000256" key="11">
    <source>
        <dbReference type="ARBA" id="ARBA00029774"/>
    </source>
</evidence>
<dbReference type="InterPro" id="IPR010923">
    <property type="entry name" value="T(6)A37_SUA5"/>
</dbReference>
<dbReference type="NCBIfam" id="TIGR00057">
    <property type="entry name" value="L-threonylcarbamoyladenylate synthase"/>
    <property type="match status" value="1"/>
</dbReference>
<keyword evidence="6 13" id="KW-0808">Transferase</keyword>
<dbReference type="SUPFAM" id="SSF55821">
    <property type="entry name" value="YrdC/RibB"/>
    <property type="match status" value="1"/>
</dbReference>
<dbReference type="Proteomes" id="UP000256900">
    <property type="component" value="Unassembled WGS sequence"/>
</dbReference>
<dbReference type="GO" id="GO:0008033">
    <property type="term" value="P:tRNA processing"/>
    <property type="evidence" value="ECO:0007669"/>
    <property type="project" value="UniProtKB-KW"/>
</dbReference>
<evidence type="ECO:0000256" key="14">
    <source>
        <dbReference type="PIRSR" id="PIRSR004930-1"/>
    </source>
</evidence>